<dbReference type="AlphaFoldDB" id="A0AAD4ZIR3"/>
<comment type="caution">
    <text evidence="2">The sequence shown here is derived from an EMBL/GenBank/DDBJ whole genome shotgun (WGS) entry which is preliminary data.</text>
</comment>
<accession>A0AAD4ZIR3</accession>
<dbReference type="EMBL" id="JAJFAZ020000001">
    <property type="protein sequence ID" value="KAI5348292.1"/>
    <property type="molecule type" value="Genomic_DNA"/>
</dbReference>
<organism evidence="2 3">
    <name type="scientific">Prunus dulcis</name>
    <name type="common">Almond</name>
    <name type="synonym">Amygdalus dulcis</name>
    <dbReference type="NCBI Taxonomy" id="3755"/>
    <lineage>
        <taxon>Eukaryota</taxon>
        <taxon>Viridiplantae</taxon>
        <taxon>Streptophyta</taxon>
        <taxon>Embryophyta</taxon>
        <taxon>Tracheophyta</taxon>
        <taxon>Spermatophyta</taxon>
        <taxon>Magnoliopsida</taxon>
        <taxon>eudicotyledons</taxon>
        <taxon>Gunneridae</taxon>
        <taxon>Pentapetalae</taxon>
        <taxon>rosids</taxon>
        <taxon>fabids</taxon>
        <taxon>Rosales</taxon>
        <taxon>Rosaceae</taxon>
        <taxon>Amygdaloideae</taxon>
        <taxon>Amygdaleae</taxon>
        <taxon>Prunus</taxon>
    </lineage>
</organism>
<feature type="region of interest" description="Disordered" evidence="1">
    <location>
        <begin position="1"/>
        <end position="90"/>
    </location>
</feature>
<keyword evidence="3" id="KW-1185">Reference proteome</keyword>
<protein>
    <submittedName>
        <fullName evidence="2">Uncharacterized protein</fullName>
    </submittedName>
</protein>
<evidence type="ECO:0000256" key="1">
    <source>
        <dbReference type="SAM" id="MobiDB-lite"/>
    </source>
</evidence>
<feature type="compositionally biased region" description="Gly residues" evidence="1">
    <location>
        <begin position="58"/>
        <end position="89"/>
    </location>
</feature>
<evidence type="ECO:0000313" key="3">
    <source>
        <dbReference type="Proteomes" id="UP001054821"/>
    </source>
</evidence>
<feature type="compositionally biased region" description="Gly residues" evidence="1">
    <location>
        <begin position="1"/>
        <end position="50"/>
    </location>
</feature>
<reference evidence="2 3" key="1">
    <citation type="journal article" date="2022" name="G3 (Bethesda)">
        <title>Whole-genome sequence and methylome profiling of the almond [Prunus dulcis (Mill.) D.A. Webb] cultivar 'Nonpareil'.</title>
        <authorList>
            <person name="D'Amico-Willman K.M."/>
            <person name="Ouma W.Z."/>
            <person name="Meulia T."/>
            <person name="Sideli G.M."/>
            <person name="Gradziel T.M."/>
            <person name="Fresnedo-Ramirez J."/>
        </authorList>
    </citation>
    <scope>NUCLEOTIDE SEQUENCE [LARGE SCALE GENOMIC DNA]</scope>
    <source>
        <strain evidence="2">Clone GOH B32 T37-40</strain>
    </source>
</reference>
<sequence>MYIDGSDGGGGCGGGSGSGDGGDGARGGGGDGYDGGGDGYGGDASGGSGYRVGESGVDSGGGGGGNEGGGGAGGSDGDGDGDGGGGPGRYGWRLGMTGRFESTCAGLKVRPRKRQALRVMWARARRRRRWARAGGWRDMGSKGGAGPWCLTWAAQEEKLGLARHGLRAGVLCWNVRTGLVQTA</sequence>
<dbReference type="Proteomes" id="UP001054821">
    <property type="component" value="Chromosome 1"/>
</dbReference>
<name>A0AAD4ZIR3_PRUDU</name>
<gene>
    <name evidence="2" type="ORF">L3X38_001179</name>
</gene>
<proteinExistence type="predicted"/>
<evidence type="ECO:0000313" key="2">
    <source>
        <dbReference type="EMBL" id="KAI5348292.1"/>
    </source>
</evidence>